<dbReference type="Gene3D" id="1.25.40.10">
    <property type="entry name" value="Tetratricopeptide repeat domain"/>
    <property type="match status" value="1"/>
</dbReference>
<organism evidence="3 4">
    <name type="scientific">Sphingobacterium hotanense</name>
    <dbReference type="NCBI Taxonomy" id="649196"/>
    <lineage>
        <taxon>Bacteria</taxon>
        <taxon>Pseudomonadati</taxon>
        <taxon>Bacteroidota</taxon>
        <taxon>Sphingobacteriia</taxon>
        <taxon>Sphingobacteriales</taxon>
        <taxon>Sphingobacteriaceae</taxon>
        <taxon>Sphingobacterium</taxon>
    </lineage>
</organism>
<keyword evidence="4" id="KW-1185">Reference proteome</keyword>
<dbReference type="EMBL" id="JACAGK010000069">
    <property type="protein sequence ID" value="MDM1050079.1"/>
    <property type="molecule type" value="Genomic_DNA"/>
</dbReference>
<evidence type="ECO:0000256" key="1">
    <source>
        <dbReference type="SAM" id="Phobius"/>
    </source>
</evidence>
<keyword evidence="3" id="KW-0418">Kinase</keyword>
<keyword evidence="1" id="KW-0472">Membrane</keyword>
<dbReference type="PANTHER" id="PTHR34220:SF7">
    <property type="entry name" value="SENSOR HISTIDINE KINASE YPDA"/>
    <property type="match status" value="1"/>
</dbReference>
<keyword evidence="1" id="KW-0812">Transmembrane</keyword>
<dbReference type="InterPro" id="IPR036890">
    <property type="entry name" value="HATPase_C_sf"/>
</dbReference>
<evidence type="ECO:0000313" key="4">
    <source>
        <dbReference type="Proteomes" id="UP001170954"/>
    </source>
</evidence>
<reference evidence="3" key="1">
    <citation type="submission" date="2020-06" db="EMBL/GenBank/DDBJ databases">
        <authorList>
            <person name="Dong N."/>
        </authorList>
    </citation>
    <scope>NUCLEOTIDE SEQUENCE</scope>
    <source>
        <strain evidence="3">R1692</strain>
    </source>
</reference>
<dbReference type="Proteomes" id="UP001170954">
    <property type="component" value="Unassembled WGS sequence"/>
</dbReference>
<dbReference type="PANTHER" id="PTHR34220">
    <property type="entry name" value="SENSOR HISTIDINE KINASE YPDA"/>
    <property type="match status" value="1"/>
</dbReference>
<gene>
    <name evidence="3" type="ORF">HX018_17710</name>
</gene>
<dbReference type="InterPro" id="IPR011990">
    <property type="entry name" value="TPR-like_helical_dom_sf"/>
</dbReference>
<protein>
    <submittedName>
        <fullName evidence="3">Histidine kinase</fullName>
    </submittedName>
</protein>
<feature type="domain" description="Signal transduction histidine kinase internal region" evidence="2">
    <location>
        <begin position="445"/>
        <end position="523"/>
    </location>
</feature>
<dbReference type="GO" id="GO:0016301">
    <property type="term" value="F:kinase activity"/>
    <property type="evidence" value="ECO:0007669"/>
    <property type="project" value="UniProtKB-KW"/>
</dbReference>
<keyword evidence="1" id="KW-1133">Transmembrane helix</keyword>
<dbReference type="RefSeq" id="WP_286652244.1">
    <property type="nucleotide sequence ID" value="NZ_JACAGK010000069.1"/>
</dbReference>
<evidence type="ECO:0000259" key="2">
    <source>
        <dbReference type="Pfam" id="PF06580"/>
    </source>
</evidence>
<comment type="caution">
    <text evidence="3">The sequence shown here is derived from an EMBL/GenBank/DDBJ whole genome shotgun (WGS) entry which is preliminary data.</text>
</comment>
<reference evidence="3" key="2">
    <citation type="journal article" date="2022" name="Sci. Total Environ.">
        <title>Prevalence, transmission, and molecular epidemiology of tet(X)-positive bacteria among humans, animals, and environmental niches in China: An epidemiological, and genomic-based study.</title>
        <authorList>
            <person name="Dong N."/>
            <person name="Zeng Y."/>
            <person name="Cai C."/>
            <person name="Sun C."/>
            <person name="Lu J."/>
            <person name="Liu C."/>
            <person name="Zhou H."/>
            <person name="Sun Q."/>
            <person name="Shu L."/>
            <person name="Wang H."/>
            <person name="Wang Y."/>
            <person name="Wang S."/>
            <person name="Wu C."/>
            <person name="Chan E.W."/>
            <person name="Chen G."/>
            <person name="Shen Z."/>
            <person name="Chen S."/>
            <person name="Zhang R."/>
        </authorList>
    </citation>
    <scope>NUCLEOTIDE SEQUENCE</scope>
    <source>
        <strain evidence="3">R1692</strain>
    </source>
</reference>
<dbReference type="Gene3D" id="3.30.565.10">
    <property type="entry name" value="Histidine kinase-like ATPase, C-terminal domain"/>
    <property type="match status" value="1"/>
</dbReference>
<name>A0ABT7NS66_9SPHI</name>
<dbReference type="InterPro" id="IPR050640">
    <property type="entry name" value="Bact_2-comp_sensor_kinase"/>
</dbReference>
<accession>A0ABT7NS66</accession>
<dbReference type="SUPFAM" id="SSF48452">
    <property type="entry name" value="TPR-like"/>
    <property type="match status" value="1"/>
</dbReference>
<dbReference type="SUPFAM" id="SSF55874">
    <property type="entry name" value="ATPase domain of HSP90 chaperone/DNA topoisomerase II/histidine kinase"/>
    <property type="match status" value="1"/>
</dbReference>
<evidence type="ECO:0000313" key="3">
    <source>
        <dbReference type="EMBL" id="MDM1050079.1"/>
    </source>
</evidence>
<feature type="transmembrane region" description="Helical" evidence="1">
    <location>
        <begin position="403"/>
        <end position="420"/>
    </location>
</feature>
<proteinExistence type="predicted"/>
<sequence length="649" mass="75758">MNQNLIVRNFLLRSNILWIALFLSILLMVFSCQTDQGSGLSSSEQQRLDSIAKREFLKYFTLASEPRDADADTLLKAYERTEGFRNNIYYWTTKVGKLNYGFKNDTLVNIVDAIDIPKSKPEEWVLKQIILLKSKSNDRDINPSVVLKQLIEVRAEAEKLNSIYLYELDNLLAMSYYSNRDTENSLTHVELMKRNYPYADHPRFRQMYYDIRFILSLNFKDKIKTKEFLDSCQSLAIALNDTLALMRSYDFEAQWLKRTGRTKEAVEKARVYFQFANETKRYNALKRYLNFAELFLANGQPDSAIFYLNQGVKLDSIQKNDTKDLAGTYLVYSESYAMKGDFKRAFEYSKKENQAYKEANEIIQKTEIAELTARYDAEKKDEAIQSLQTNNELSDKLILQQRWTFSISIALLALLGFFFFNSYKQKLFKAQHDKLLLENKQLLLEQKNRQNQLNPHFIYNSIANLQGLISTNQKQEANQYLITLTRVIRDMLELNRKDFIPLEKEIKSLQNYVNLQQMRFSHSFDFKVESVDLDLDNILIPPMLIQPFVENAIEHGLMNLDRKGCLQVKFYQNEAILHIEITDNGKGATEESVKSFEKESLSHVITQERIELLYGNDTKTAGLKTFPNFRADGSGYKVEIYIPLTLFFD</sequence>
<dbReference type="InterPro" id="IPR010559">
    <property type="entry name" value="Sig_transdc_His_kin_internal"/>
</dbReference>
<dbReference type="Pfam" id="PF06580">
    <property type="entry name" value="His_kinase"/>
    <property type="match status" value="1"/>
</dbReference>
<keyword evidence="3" id="KW-0808">Transferase</keyword>